<comment type="similarity">
    <text evidence="1">Belongs to the MGMT family.</text>
</comment>
<dbReference type="SUPFAM" id="SSF46767">
    <property type="entry name" value="Methylated DNA-protein cysteine methyltransferase, C-terminal domain"/>
    <property type="match status" value="1"/>
</dbReference>
<feature type="domain" description="Methylated-DNA-[protein]-cysteine S-methyltransferase DNA binding" evidence="5">
    <location>
        <begin position="112"/>
        <end position="158"/>
    </location>
</feature>
<dbReference type="InterPro" id="IPR008332">
    <property type="entry name" value="MethylG_MeTrfase_N"/>
</dbReference>
<feature type="region of interest" description="Disordered" evidence="4">
    <location>
        <begin position="158"/>
        <end position="188"/>
    </location>
</feature>
<evidence type="ECO:0000256" key="4">
    <source>
        <dbReference type="SAM" id="MobiDB-lite"/>
    </source>
</evidence>
<dbReference type="Ensembl" id="ENSCAFT00040043209.1">
    <property type="protein sequence ID" value="ENSCAFP00040037698.1"/>
    <property type="gene ID" value="ENSCAFG00040023210.1"/>
</dbReference>
<organism evidence="7 8">
    <name type="scientific">Canis lupus familiaris</name>
    <name type="common">Dog</name>
    <name type="synonym">Canis familiaris</name>
    <dbReference type="NCBI Taxonomy" id="9615"/>
    <lineage>
        <taxon>Eukaryota</taxon>
        <taxon>Metazoa</taxon>
        <taxon>Chordata</taxon>
        <taxon>Craniata</taxon>
        <taxon>Vertebrata</taxon>
        <taxon>Euteleostomi</taxon>
        <taxon>Mammalia</taxon>
        <taxon>Eutheria</taxon>
        <taxon>Laurasiatheria</taxon>
        <taxon>Carnivora</taxon>
        <taxon>Caniformia</taxon>
        <taxon>Canidae</taxon>
        <taxon>Canis</taxon>
    </lineage>
</organism>
<evidence type="ECO:0000259" key="5">
    <source>
        <dbReference type="Pfam" id="PF01035"/>
    </source>
</evidence>
<dbReference type="GO" id="GO:0003908">
    <property type="term" value="F:methylated-DNA-[protein]-cysteine S-methyltransferase activity"/>
    <property type="evidence" value="ECO:0007669"/>
    <property type="project" value="InterPro"/>
</dbReference>
<dbReference type="Pfam" id="PF01035">
    <property type="entry name" value="DNA_binding_1"/>
    <property type="match status" value="1"/>
</dbReference>
<dbReference type="PANTHER" id="PTHR46460">
    <property type="entry name" value="METHYLATED-DNA--PROTEIN-CYSTEINE METHYLTRANSFERASE"/>
    <property type="match status" value="1"/>
</dbReference>
<dbReference type="InterPro" id="IPR036631">
    <property type="entry name" value="MGMT_N_sf"/>
</dbReference>
<gene>
    <name evidence="7" type="primary">MGMT</name>
</gene>
<evidence type="ECO:0000313" key="8">
    <source>
        <dbReference type="Proteomes" id="UP000694542"/>
    </source>
</evidence>
<evidence type="ECO:0000256" key="2">
    <source>
        <dbReference type="ARBA" id="ARBA00015377"/>
    </source>
</evidence>
<reference evidence="7" key="1">
    <citation type="submission" date="2018-10" db="EMBL/GenBank/DDBJ databases">
        <title>De novo assembly of a Great Dane genome.</title>
        <authorList>
            <person name="Kidd J.M."/>
            <person name="Pendleton A.L."/>
            <person name="Shen F."/>
            <person name="Emery S."/>
        </authorList>
    </citation>
    <scope>NUCLEOTIDE SEQUENCE [LARGE SCALE GENOMIC DNA]</scope>
    <source>
        <strain evidence="7">Great Dane</strain>
    </source>
</reference>
<reference evidence="7" key="2">
    <citation type="submission" date="2025-08" db="UniProtKB">
        <authorList>
            <consortium name="Ensembl"/>
        </authorList>
    </citation>
    <scope>IDENTIFICATION</scope>
</reference>
<dbReference type="Gene3D" id="1.10.10.10">
    <property type="entry name" value="Winged helix-like DNA-binding domain superfamily/Winged helix DNA-binding domain"/>
    <property type="match status" value="1"/>
</dbReference>
<accession>A0A8C0TKX8</accession>
<name>A0A8C0TKX8_CANLF</name>
<evidence type="ECO:0000313" key="7">
    <source>
        <dbReference type="Ensembl" id="ENSCAFP00040037698.1"/>
    </source>
</evidence>
<dbReference type="AlphaFoldDB" id="A0A8C0TKX8"/>
<dbReference type="Gene3D" id="3.30.160.70">
    <property type="entry name" value="Methylated DNA-protein cysteine methyltransferase domain"/>
    <property type="match status" value="1"/>
</dbReference>
<feature type="compositionally biased region" description="Basic residues" evidence="4">
    <location>
        <begin position="284"/>
        <end position="293"/>
    </location>
</feature>
<dbReference type="Pfam" id="PF02870">
    <property type="entry name" value="Methyltransf_1N"/>
    <property type="match status" value="1"/>
</dbReference>
<dbReference type="InterPro" id="IPR014048">
    <property type="entry name" value="MethylDNA_cys_MeTrfase_DNA-bd"/>
</dbReference>
<feature type="compositionally biased region" description="Low complexity" evidence="4">
    <location>
        <begin position="258"/>
        <end position="274"/>
    </location>
</feature>
<evidence type="ECO:0000256" key="1">
    <source>
        <dbReference type="ARBA" id="ARBA00008711"/>
    </source>
</evidence>
<sequence length="300" mass="32179">MNPSSLARAIVLGRMDKACKMRYKTMDSPLGKIEISGCAQGLHEIRLHDRKTPDPGPAEAPAPPELLGCPEEMTEPLVQCVAWLDAYFREPSVLPGLPLPAIHHPIFQRGSFTARVLRKLLELVKFGDTVSYQQLAALAGNPKAARAVGGAMRSNPVSWPRVEGRPRRRIWGGPGPRDGSVSPRGRGRACDGAPAALVGLRPCHPCLARVIGKCPHRSTPFRVCQGPGHGEYGGGEPRLDNVASGHPSPHLGTRRTGRLVGVTRPGPRAAAGNKADGEAARVERRSRRRHGRGSRPSPCA</sequence>
<dbReference type="FunFam" id="3.30.160.70:FF:000001">
    <property type="entry name" value="Methylated-DNA--protein-cysteine methyltransferase"/>
    <property type="match status" value="1"/>
</dbReference>
<dbReference type="GO" id="GO:0006281">
    <property type="term" value="P:DNA repair"/>
    <property type="evidence" value="ECO:0007669"/>
    <property type="project" value="InterPro"/>
</dbReference>
<dbReference type="SUPFAM" id="SSF53155">
    <property type="entry name" value="Methylated DNA-protein cysteine methyltransferase domain"/>
    <property type="match status" value="1"/>
</dbReference>
<keyword evidence="3" id="KW-0227">DNA damage</keyword>
<evidence type="ECO:0000256" key="3">
    <source>
        <dbReference type="ARBA" id="ARBA00022763"/>
    </source>
</evidence>
<feature type="region of interest" description="Disordered" evidence="4">
    <location>
        <begin position="235"/>
        <end position="300"/>
    </location>
</feature>
<dbReference type="InterPro" id="IPR036217">
    <property type="entry name" value="MethylDNA_cys_MeTrfase_DNAb"/>
</dbReference>
<feature type="domain" description="Methylguanine DNA methyltransferase ribonuclease-like" evidence="6">
    <location>
        <begin position="21"/>
        <end position="99"/>
    </location>
</feature>
<dbReference type="OrthoDB" id="1907495at2759"/>
<evidence type="ECO:0000259" key="6">
    <source>
        <dbReference type="Pfam" id="PF02870"/>
    </source>
</evidence>
<dbReference type="InterPro" id="IPR036388">
    <property type="entry name" value="WH-like_DNA-bd_sf"/>
</dbReference>
<protein>
    <recommendedName>
        <fullName evidence="2">Methylated-DNA--protein-cysteine methyltransferase</fullName>
    </recommendedName>
</protein>
<proteinExistence type="inferred from homology"/>
<dbReference type="Proteomes" id="UP000694542">
    <property type="component" value="Chromosome 28"/>
</dbReference>
<dbReference type="PANTHER" id="PTHR46460:SF1">
    <property type="entry name" value="METHYLATED-DNA--PROTEIN-CYSTEINE METHYLTRANSFERASE"/>
    <property type="match status" value="1"/>
</dbReference>
<dbReference type="CDD" id="cd06445">
    <property type="entry name" value="ATase"/>
    <property type="match status" value="1"/>
</dbReference>